<name>A0ABR2IHK8_9PEZI</name>
<dbReference type="GO" id="GO:0008168">
    <property type="term" value="F:methyltransferase activity"/>
    <property type="evidence" value="ECO:0007669"/>
    <property type="project" value="UniProtKB-KW"/>
</dbReference>
<dbReference type="PANTHER" id="PTHR43591:SF102">
    <property type="entry name" value="S-ADENOSYL-L-METHIONINE-DEPENDENT METHYLTRANSFERASE"/>
    <property type="match status" value="1"/>
</dbReference>
<dbReference type="Gene3D" id="3.40.50.150">
    <property type="entry name" value="Vaccinia Virus protein VP39"/>
    <property type="match status" value="1"/>
</dbReference>
<protein>
    <submittedName>
        <fullName evidence="2">S-adenosyl-L-methionine-dependent methyltransferase</fullName>
    </submittedName>
</protein>
<gene>
    <name evidence="2" type="ORF">PGQ11_008833</name>
</gene>
<sequence>MLPFMSYPPHPPVYHVPVCDTDTAIHVPTPYSVYDVQSETEPTSGRTYQNFKPGRYPFPNDDTEQERMDIQHHMFRIALGSKLYLAPINLQRTKYVLDVGTGTGAWANDFAEEHPQCQVIGIDLSTIQPSRVPNCTFRRADAEDEWVYYPRKFDFVYMRCMNVCFDNPQGVLRQAFLNMNPGATIEYQSSTWEICSDDGTAEGTNLERWLQLLTAGAKAMGRDALSCLRVEQWLKELGFVDVHRVEILLPTSSWPREKRWNLVGKYMAEDLYMGLDGISRRLLTAAGLHTTQINEFLPLVRADIRNTNIHAYIPFQVVYAQKPSHQEMTR</sequence>
<comment type="caution">
    <text evidence="2">The sequence shown here is derived from an EMBL/GenBank/DDBJ whole genome shotgun (WGS) entry which is preliminary data.</text>
</comment>
<evidence type="ECO:0000313" key="3">
    <source>
        <dbReference type="Proteomes" id="UP001390339"/>
    </source>
</evidence>
<dbReference type="InterPro" id="IPR029063">
    <property type="entry name" value="SAM-dependent_MTases_sf"/>
</dbReference>
<evidence type="ECO:0000313" key="2">
    <source>
        <dbReference type="EMBL" id="KAK8862598.1"/>
    </source>
</evidence>
<dbReference type="EMBL" id="JAPCWZ010000005">
    <property type="protein sequence ID" value="KAK8862598.1"/>
    <property type="molecule type" value="Genomic_DNA"/>
</dbReference>
<dbReference type="SUPFAM" id="SSF53335">
    <property type="entry name" value="S-adenosyl-L-methionine-dependent methyltransferases"/>
    <property type="match status" value="1"/>
</dbReference>
<dbReference type="Pfam" id="PF13489">
    <property type="entry name" value="Methyltransf_23"/>
    <property type="match status" value="1"/>
</dbReference>
<comment type="similarity">
    <text evidence="1">Belongs to the methyltransferase superfamily. LaeA methyltransferase family.</text>
</comment>
<evidence type="ECO:0000256" key="1">
    <source>
        <dbReference type="ARBA" id="ARBA00038158"/>
    </source>
</evidence>
<keyword evidence="3" id="KW-1185">Reference proteome</keyword>
<keyword evidence="2" id="KW-0808">Transferase</keyword>
<organism evidence="2 3">
    <name type="scientific">Apiospora arundinis</name>
    <dbReference type="NCBI Taxonomy" id="335852"/>
    <lineage>
        <taxon>Eukaryota</taxon>
        <taxon>Fungi</taxon>
        <taxon>Dikarya</taxon>
        <taxon>Ascomycota</taxon>
        <taxon>Pezizomycotina</taxon>
        <taxon>Sordariomycetes</taxon>
        <taxon>Xylariomycetidae</taxon>
        <taxon>Amphisphaeriales</taxon>
        <taxon>Apiosporaceae</taxon>
        <taxon>Apiospora</taxon>
    </lineage>
</organism>
<proteinExistence type="inferred from homology"/>
<reference evidence="2 3" key="1">
    <citation type="journal article" date="2024" name="IMA Fungus">
        <title>Apiospora arundinis, a panoply of carbohydrate-active enzymes and secondary metabolites.</title>
        <authorList>
            <person name="Sorensen T."/>
            <person name="Petersen C."/>
            <person name="Muurmann A.T."/>
            <person name="Christiansen J.V."/>
            <person name="Brundto M.L."/>
            <person name="Overgaard C.K."/>
            <person name="Boysen A.T."/>
            <person name="Wollenberg R.D."/>
            <person name="Larsen T.O."/>
            <person name="Sorensen J.L."/>
            <person name="Nielsen K.L."/>
            <person name="Sondergaard T.E."/>
        </authorList>
    </citation>
    <scope>NUCLEOTIDE SEQUENCE [LARGE SCALE GENOMIC DNA]</scope>
    <source>
        <strain evidence="2 3">AAU 773</strain>
    </source>
</reference>
<dbReference type="CDD" id="cd02440">
    <property type="entry name" value="AdoMet_MTases"/>
    <property type="match status" value="1"/>
</dbReference>
<accession>A0ABR2IHK8</accession>
<dbReference type="Proteomes" id="UP001390339">
    <property type="component" value="Unassembled WGS sequence"/>
</dbReference>
<dbReference type="PANTHER" id="PTHR43591">
    <property type="entry name" value="METHYLTRANSFERASE"/>
    <property type="match status" value="1"/>
</dbReference>
<keyword evidence="2" id="KW-0489">Methyltransferase</keyword>
<dbReference type="GO" id="GO:0032259">
    <property type="term" value="P:methylation"/>
    <property type="evidence" value="ECO:0007669"/>
    <property type="project" value="UniProtKB-KW"/>
</dbReference>